<gene>
    <name evidence="2" type="ORF">ACFO3O_14835</name>
</gene>
<evidence type="ECO:0008006" key="4">
    <source>
        <dbReference type="Google" id="ProtNLM"/>
    </source>
</evidence>
<dbReference type="RefSeq" id="WP_379980160.1">
    <property type="nucleotide sequence ID" value="NZ_JBHSFV010000009.1"/>
</dbReference>
<evidence type="ECO:0000313" key="2">
    <source>
        <dbReference type="EMBL" id="MFC4635185.1"/>
    </source>
</evidence>
<reference evidence="3" key="1">
    <citation type="journal article" date="2019" name="Int. J. Syst. Evol. Microbiol.">
        <title>The Global Catalogue of Microorganisms (GCM) 10K type strain sequencing project: providing services to taxonomists for standard genome sequencing and annotation.</title>
        <authorList>
            <consortium name="The Broad Institute Genomics Platform"/>
            <consortium name="The Broad Institute Genome Sequencing Center for Infectious Disease"/>
            <person name="Wu L."/>
            <person name="Ma J."/>
        </authorList>
    </citation>
    <scope>NUCLEOTIDE SEQUENCE [LARGE SCALE GENOMIC DNA]</scope>
    <source>
        <strain evidence="3">YJ-61-S</strain>
    </source>
</reference>
<keyword evidence="3" id="KW-1185">Reference proteome</keyword>
<sequence length="315" mass="35489">MKTHFIFYTLSRKLTLAFTLLVFICYQSQAQTPDWEVNENDFEFTMTFVSFLTIDGDRLQNENDLIGAFVGNENRGVTNLTYVENEDAYYAFLTVHANEGGEPITFRIYDSVNNEIREVQTTLDFEINAHFGNLFQAYSFADPILSSEATIINFSFQNTPIIETIIGDGEITITVDQSEDTTGMTPVFTLSNGASLFENGTEYSSGEESFDFSTPVVFQVRSADQTVLRPWTVTVNQIDSDIIYRKKDAVCYEPGAIRVNITTANNDILLFQEGILQETLTVIDGEVTFENLDAGVYEVHIGTITKEITINLRTE</sequence>
<protein>
    <recommendedName>
        <fullName evidence="4">T9SS C-terminal target domain-containing protein</fullName>
    </recommendedName>
</protein>
<evidence type="ECO:0000256" key="1">
    <source>
        <dbReference type="SAM" id="SignalP"/>
    </source>
</evidence>
<dbReference type="Proteomes" id="UP001596043">
    <property type="component" value="Unassembled WGS sequence"/>
</dbReference>
<evidence type="ECO:0000313" key="3">
    <source>
        <dbReference type="Proteomes" id="UP001596043"/>
    </source>
</evidence>
<organism evidence="2 3">
    <name type="scientific">Dokdonia ponticola</name>
    <dbReference type="NCBI Taxonomy" id="2041041"/>
    <lineage>
        <taxon>Bacteria</taxon>
        <taxon>Pseudomonadati</taxon>
        <taxon>Bacteroidota</taxon>
        <taxon>Flavobacteriia</taxon>
        <taxon>Flavobacteriales</taxon>
        <taxon>Flavobacteriaceae</taxon>
        <taxon>Dokdonia</taxon>
    </lineage>
</organism>
<proteinExistence type="predicted"/>
<comment type="caution">
    <text evidence="2">The sequence shown here is derived from an EMBL/GenBank/DDBJ whole genome shotgun (WGS) entry which is preliminary data.</text>
</comment>
<keyword evidence="1" id="KW-0732">Signal</keyword>
<accession>A0ABV9I098</accession>
<dbReference type="EMBL" id="JBHSFV010000009">
    <property type="protein sequence ID" value="MFC4635185.1"/>
    <property type="molecule type" value="Genomic_DNA"/>
</dbReference>
<feature type="signal peptide" evidence="1">
    <location>
        <begin position="1"/>
        <end position="30"/>
    </location>
</feature>
<feature type="chain" id="PRO_5047028525" description="T9SS C-terminal target domain-containing protein" evidence="1">
    <location>
        <begin position="31"/>
        <end position="315"/>
    </location>
</feature>
<dbReference type="Gene3D" id="2.60.40.2340">
    <property type="match status" value="1"/>
</dbReference>
<name>A0ABV9I098_9FLAO</name>